<dbReference type="Proteomes" id="UP000223913">
    <property type="component" value="Unassembled WGS sequence"/>
</dbReference>
<name>A0A2D0NBG1_FLAN2</name>
<reference evidence="2 3" key="1">
    <citation type="submission" date="2017-10" db="EMBL/GenBank/DDBJ databases">
        <title>The draft genome sequence of Lewinella nigricans NBRC 102662.</title>
        <authorList>
            <person name="Wang K."/>
        </authorList>
    </citation>
    <scope>NUCLEOTIDE SEQUENCE [LARGE SCALE GENOMIC DNA]</scope>
    <source>
        <strain evidence="2 3">NBRC 102662</strain>
    </source>
</reference>
<dbReference type="PANTHER" id="PTHR28008:SF1">
    <property type="entry name" value="DOMAIN PROTEIN, PUTATIVE (AFU_ORTHOLOGUE AFUA_3G10980)-RELATED"/>
    <property type="match status" value="1"/>
</dbReference>
<comment type="caution">
    <text evidence="2">The sequence shown here is derived from an EMBL/GenBank/DDBJ whole genome shotgun (WGS) entry which is preliminary data.</text>
</comment>
<evidence type="ECO:0000256" key="1">
    <source>
        <dbReference type="SAM" id="Phobius"/>
    </source>
</evidence>
<dbReference type="NCBIfam" id="NF037970">
    <property type="entry name" value="vanZ_1"/>
    <property type="match status" value="1"/>
</dbReference>
<evidence type="ECO:0000313" key="2">
    <source>
        <dbReference type="EMBL" id="PHN05825.1"/>
    </source>
</evidence>
<dbReference type="EMBL" id="PDUD01000020">
    <property type="protein sequence ID" value="PHN05825.1"/>
    <property type="molecule type" value="Genomic_DNA"/>
</dbReference>
<organism evidence="2 3">
    <name type="scientific">Flavilitoribacter nigricans (strain ATCC 23147 / DSM 23189 / NBRC 102662 / NCIMB 1420 / SS-2)</name>
    <name type="common">Lewinella nigricans</name>
    <dbReference type="NCBI Taxonomy" id="1122177"/>
    <lineage>
        <taxon>Bacteria</taxon>
        <taxon>Pseudomonadati</taxon>
        <taxon>Bacteroidota</taxon>
        <taxon>Saprospiria</taxon>
        <taxon>Saprospirales</taxon>
        <taxon>Lewinellaceae</taxon>
        <taxon>Flavilitoribacter</taxon>
    </lineage>
</organism>
<accession>A0A2D0NBG1</accession>
<dbReference type="PANTHER" id="PTHR28008">
    <property type="entry name" value="DOMAIN PROTEIN, PUTATIVE (AFU_ORTHOLOGUE AFUA_3G10980)-RELATED"/>
    <property type="match status" value="1"/>
</dbReference>
<sequence length="138" mass="15526">MRSLTGQNLRSVLAIGFFLFICWIIFTADTGQVPPQLQQIRKLPYGDKVGHFTLYGMLAFLVNLALNHKRVRIFSLPVLSGALLVGIFAIVEEFTQIAFATRNFELMDMLCDLLGITVFSYLSLQLAAWLQGLRSKVN</sequence>
<proteinExistence type="predicted"/>
<feature type="transmembrane region" description="Helical" evidence="1">
    <location>
        <begin position="73"/>
        <end position="91"/>
    </location>
</feature>
<keyword evidence="3" id="KW-1185">Reference proteome</keyword>
<keyword evidence="1" id="KW-0812">Transmembrane</keyword>
<feature type="transmembrane region" description="Helical" evidence="1">
    <location>
        <begin position="106"/>
        <end position="130"/>
    </location>
</feature>
<gene>
    <name evidence="2" type="ORF">CRP01_15250</name>
</gene>
<evidence type="ECO:0000313" key="3">
    <source>
        <dbReference type="Proteomes" id="UP000223913"/>
    </source>
</evidence>
<protein>
    <submittedName>
        <fullName evidence="2">Trypsin</fullName>
    </submittedName>
</protein>
<keyword evidence="1" id="KW-0472">Membrane</keyword>
<keyword evidence="1" id="KW-1133">Transmembrane helix</keyword>
<dbReference type="AlphaFoldDB" id="A0A2D0NBG1"/>
<feature type="transmembrane region" description="Helical" evidence="1">
    <location>
        <begin position="12"/>
        <end position="29"/>
    </location>
</feature>
<feature type="transmembrane region" description="Helical" evidence="1">
    <location>
        <begin position="49"/>
        <end position="66"/>
    </location>
</feature>